<evidence type="ECO:0000256" key="8">
    <source>
        <dbReference type="ARBA" id="ARBA00023065"/>
    </source>
</evidence>
<feature type="compositionally biased region" description="Basic and acidic residues" evidence="11">
    <location>
        <begin position="257"/>
        <end position="282"/>
    </location>
</feature>
<evidence type="ECO:0000256" key="5">
    <source>
        <dbReference type="ARBA" id="ARBA00022692"/>
    </source>
</evidence>
<feature type="region of interest" description="Disordered" evidence="11">
    <location>
        <begin position="65"/>
        <end position="136"/>
    </location>
</feature>
<keyword evidence="3" id="KW-0813">Transport</keyword>
<keyword evidence="6" id="KW-0375">Hydrogen ion transport</keyword>
<feature type="transmembrane region" description="Helical" evidence="12">
    <location>
        <begin position="428"/>
        <end position="446"/>
    </location>
</feature>
<evidence type="ECO:0000313" key="13">
    <source>
        <dbReference type="EMBL" id="CAL4093699.1"/>
    </source>
</evidence>
<evidence type="ECO:0000256" key="2">
    <source>
        <dbReference type="ARBA" id="ARBA00006513"/>
    </source>
</evidence>
<feature type="compositionally biased region" description="Polar residues" evidence="11">
    <location>
        <begin position="99"/>
        <end position="108"/>
    </location>
</feature>
<name>A0AAV2QR10_MEGNR</name>
<organism evidence="13 14">
    <name type="scientific">Meganyctiphanes norvegica</name>
    <name type="common">Northern krill</name>
    <name type="synonym">Thysanopoda norvegica</name>
    <dbReference type="NCBI Taxonomy" id="48144"/>
    <lineage>
        <taxon>Eukaryota</taxon>
        <taxon>Metazoa</taxon>
        <taxon>Ecdysozoa</taxon>
        <taxon>Arthropoda</taxon>
        <taxon>Crustacea</taxon>
        <taxon>Multicrustacea</taxon>
        <taxon>Malacostraca</taxon>
        <taxon>Eumalacostraca</taxon>
        <taxon>Eucarida</taxon>
        <taxon>Euphausiacea</taxon>
        <taxon>Euphausiidae</taxon>
        <taxon>Meganyctiphanes</taxon>
    </lineage>
</organism>
<keyword evidence="10" id="KW-0407">Ion channel</keyword>
<feature type="transmembrane region" description="Helical" evidence="12">
    <location>
        <begin position="532"/>
        <end position="551"/>
    </location>
</feature>
<sequence length="817" mass="92327">MQAQLDCLLHGICPMPDKKQRKISTPGQVQQQQRIQEHGEIELLSRASVDSQLSSVSGAQSYAVSESGSTTGTTASIHSRQTSVADSGVDADVPRGSGQFISAQNVGQLQDREGQQGARQQTKPSQHPHKRHKKISAAATPEMQAQLDCLMYGICPMPDKKQRKTTMPGPLQQQQSIQDTRELTNELPPSMVTHIQMDSGGDTMNFSNPGNQQQIRPVVDNSLGSTVTHQDQGYRNPGYIFTSQSSLSAYNTNTVPEKLESGHDNHHDDSHQQPEKSTEEEKAEWFKTSMSTQLSMIYAIFLVICGTTFYIGDSFKYSDFILGEIFNIYLMTGSLAFLVYMHYDVRKYLKQVSQTLEEAKAELNGTNTKQVKIPERHYGFTSGRHGGSLYLKIGATCFCFGYLTYIGLTLGKMIMHIGIDDCYSLTHVIGTGIHIVYIFYQLFFLFKYSNLIINRYTAASRFGLMHCIASSICFWIFLIYYEVLHSINTKYANESAAKNSTDNWVVKYGCQPTLNDTSTDDLDEIITNLGPYLYPFGVEFNILIVGLWICIWENLGNIGAHDHMPSVQIVSEDNNKEFTSNLVIQVDCHSSNRGIFIGLLFTIYIIISIIIFFVYTLESDNKGDGYLMGMFIRAVSELMILIALLIATLIAYRSIQNLDIIGHEISSVDDLLLFISIPFIFFFAFINIVAYVDQKTIPTEDYILIIVMLLYIIQPIVQTVFICDGLRRCSNTPELQFRKPGREVVTFLIITNVTMWLLETMQINTYGANEAGYYYFGKTMWKVMSHIAMPLSLFYRFHSSVCIADIWKDAYEQEEHH</sequence>
<evidence type="ECO:0000256" key="10">
    <source>
        <dbReference type="ARBA" id="ARBA00023303"/>
    </source>
</evidence>
<feature type="transmembrane region" description="Helical" evidence="12">
    <location>
        <begin position="671"/>
        <end position="690"/>
    </location>
</feature>
<evidence type="ECO:0000256" key="6">
    <source>
        <dbReference type="ARBA" id="ARBA00022781"/>
    </source>
</evidence>
<protein>
    <recommendedName>
        <fullName evidence="15">Proton channel OtopLc</fullName>
    </recommendedName>
</protein>
<keyword evidence="4" id="KW-1003">Cell membrane</keyword>
<feature type="transmembrane region" description="Helical" evidence="12">
    <location>
        <begin position="458"/>
        <end position="481"/>
    </location>
</feature>
<evidence type="ECO:0000256" key="3">
    <source>
        <dbReference type="ARBA" id="ARBA00022448"/>
    </source>
</evidence>
<feature type="transmembrane region" description="Helical" evidence="12">
    <location>
        <begin position="324"/>
        <end position="343"/>
    </location>
</feature>
<feature type="transmembrane region" description="Helical" evidence="12">
    <location>
        <begin position="294"/>
        <end position="312"/>
    </location>
</feature>
<keyword evidence="14" id="KW-1185">Reference proteome</keyword>
<evidence type="ECO:0000256" key="1">
    <source>
        <dbReference type="ARBA" id="ARBA00004651"/>
    </source>
</evidence>
<dbReference type="GO" id="GO:0005886">
    <property type="term" value="C:plasma membrane"/>
    <property type="evidence" value="ECO:0007669"/>
    <property type="project" value="UniProtKB-SubCell"/>
</dbReference>
<feature type="transmembrane region" description="Helical" evidence="12">
    <location>
        <begin position="389"/>
        <end position="408"/>
    </location>
</feature>
<feature type="compositionally biased region" description="Low complexity" evidence="11">
    <location>
        <begin position="65"/>
        <end position="76"/>
    </location>
</feature>
<feature type="transmembrane region" description="Helical" evidence="12">
    <location>
        <begin position="595"/>
        <end position="615"/>
    </location>
</feature>
<dbReference type="Pfam" id="PF03189">
    <property type="entry name" value="Otopetrin"/>
    <property type="match status" value="2"/>
</dbReference>
<accession>A0AAV2QR10</accession>
<feature type="transmembrane region" description="Helical" evidence="12">
    <location>
        <begin position="627"/>
        <end position="650"/>
    </location>
</feature>
<evidence type="ECO:0000256" key="7">
    <source>
        <dbReference type="ARBA" id="ARBA00022989"/>
    </source>
</evidence>
<feature type="transmembrane region" description="Helical" evidence="12">
    <location>
        <begin position="744"/>
        <end position="763"/>
    </location>
</feature>
<comment type="subcellular location">
    <subcellularLocation>
        <location evidence="1">Cell membrane</location>
        <topology evidence="1">Multi-pass membrane protein</topology>
    </subcellularLocation>
</comment>
<reference evidence="13 14" key="1">
    <citation type="submission" date="2024-05" db="EMBL/GenBank/DDBJ databases">
        <authorList>
            <person name="Wallberg A."/>
        </authorList>
    </citation>
    <scope>NUCLEOTIDE SEQUENCE [LARGE SCALE GENOMIC DNA]</scope>
</reference>
<keyword evidence="7 12" id="KW-1133">Transmembrane helix</keyword>
<evidence type="ECO:0008006" key="15">
    <source>
        <dbReference type="Google" id="ProtNLM"/>
    </source>
</evidence>
<dbReference type="GO" id="GO:0015252">
    <property type="term" value="F:proton channel activity"/>
    <property type="evidence" value="ECO:0007669"/>
    <property type="project" value="InterPro"/>
</dbReference>
<evidence type="ECO:0000256" key="11">
    <source>
        <dbReference type="SAM" id="MobiDB-lite"/>
    </source>
</evidence>
<evidence type="ECO:0000313" key="14">
    <source>
        <dbReference type="Proteomes" id="UP001497623"/>
    </source>
</evidence>
<evidence type="ECO:0000256" key="9">
    <source>
        <dbReference type="ARBA" id="ARBA00023136"/>
    </source>
</evidence>
<dbReference type="EMBL" id="CAXKWB010009162">
    <property type="protein sequence ID" value="CAL4093699.1"/>
    <property type="molecule type" value="Genomic_DNA"/>
</dbReference>
<comment type="similarity">
    <text evidence="2">Belongs to the otopetrin family.</text>
</comment>
<keyword evidence="5 12" id="KW-0812">Transmembrane</keyword>
<dbReference type="InterPro" id="IPR004878">
    <property type="entry name" value="Otopetrin"/>
</dbReference>
<feature type="region of interest" description="Disordered" evidence="11">
    <location>
        <begin position="256"/>
        <end position="282"/>
    </location>
</feature>
<evidence type="ECO:0000256" key="12">
    <source>
        <dbReference type="SAM" id="Phobius"/>
    </source>
</evidence>
<dbReference type="AlphaFoldDB" id="A0AAV2QR10"/>
<feature type="transmembrane region" description="Helical" evidence="12">
    <location>
        <begin position="702"/>
        <end position="723"/>
    </location>
</feature>
<keyword evidence="9 12" id="KW-0472">Membrane</keyword>
<proteinExistence type="inferred from homology"/>
<keyword evidence="8" id="KW-0406">Ion transport</keyword>
<comment type="caution">
    <text evidence="13">The sequence shown here is derived from an EMBL/GenBank/DDBJ whole genome shotgun (WGS) entry which is preliminary data.</text>
</comment>
<feature type="compositionally biased region" description="Basic residues" evidence="11">
    <location>
        <begin position="126"/>
        <end position="135"/>
    </location>
</feature>
<dbReference type="PANTHER" id="PTHR21522">
    <property type="entry name" value="PROTON CHANNEL OTOP"/>
    <property type="match status" value="1"/>
</dbReference>
<evidence type="ECO:0000256" key="4">
    <source>
        <dbReference type="ARBA" id="ARBA00022475"/>
    </source>
</evidence>
<dbReference type="PANTHER" id="PTHR21522:SF58">
    <property type="entry name" value="AGAP000074-PA"/>
    <property type="match status" value="1"/>
</dbReference>
<dbReference type="Proteomes" id="UP001497623">
    <property type="component" value="Unassembled WGS sequence"/>
</dbReference>
<gene>
    <name evidence="13" type="ORF">MNOR_LOCUS14939</name>
</gene>